<keyword evidence="1" id="KW-0813">Transport</keyword>
<evidence type="ECO:0000313" key="9">
    <source>
        <dbReference type="Proteomes" id="UP000266313"/>
    </source>
</evidence>
<evidence type="ECO:0000259" key="7">
    <source>
        <dbReference type="PROSITE" id="PS51007"/>
    </source>
</evidence>
<keyword evidence="5 6" id="KW-0408">Iron</keyword>
<reference evidence="8 9" key="1">
    <citation type="submission" date="2016-12" db="EMBL/GenBank/DDBJ databases">
        <title>Genome sequencing of Methylocaldum marinum.</title>
        <authorList>
            <person name="Takeuchi M."/>
            <person name="Kamagata Y."/>
            <person name="Hiraoka S."/>
            <person name="Oshima K."/>
            <person name="Hattori M."/>
            <person name="Iwasaki W."/>
        </authorList>
    </citation>
    <scope>NUCLEOTIDE SEQUENCE [LARGE SCALE GENOMIC DNA]</scope>
    <source>
        <strain evidence="8 9">S8</strain>
    </source>
</reference>
<feature type="domain" description="Cytochrome c" evidence="7">
    <location>
        <begin position="50"/>
        <end position="130"/>
    </location>
</feature>
<dbReference type="PROSITE" id="PS51007">
    <property type="entry name" value="CYTC"/>
    <property type="match status" value="1"/>
</dbReference>
<evidence type="ECO:0000313" key="8">
    <source>
        <dbReference type="EMBL" id="BBA34971.1"/>
    </source>
</evidence>
<dbReference type="GO" id="GO:0009055">
    <property type="term" value="F:electron transfer activity"/>
    <property type="evidence" value="ECO:0007669"/>
    <property type="project" value="InterPro"/>
</dbReference>
<evidence type="ECO:0000256" key="6">
    <source>
        <dbReference type="PROSITE-ProRule" id="PRU00433"/>
    </source>
</evidence>
<evidence type="ECO:0000256" key="2">
    <source>
        <dbReference type="ARBA" id="ARBA00022617"/>
    </source>
</evidence>
<dbReference type="OrthoDB" id="9814708at2"/>
<keyword evidence="2 6" id="KW-0349">Heme</keyword>
<sequence>MLSKLAFIVADLLMYKFLNRSIIAVYCTLMLAGCAEPETKTSLQATSRPPDYTRGRYAYNAFCSECHDSGRDEAPMLDDREAWEARTLGFPSLLTDHATKGFLGMPEKGAHSDLSDETVQDAVHYMIRQIIRGE</sequence>
<dbReference type="EMBL" id="AP017928">
    <property type="protein sequence ID" value="BBA34971.1"/>
    <property type="molecule type" value="Genomic_DNA"/>
</dbReference>
<evidence type="ECO:0000256" key="5">
    <source>
        <dbReference type="ARBA" id="ARBA00023004"/>
    </source>
</evidence>
<organism evidence="8 9">
    <name type="scientific">Methylocaldum marinum</name>
    <dbReference type="NCBI Taxonomy" id="1432792"/>
    <lineage>
        <taxon>Bacteria</taxon>
        <taxon>Pseudomonadati</taxon>
        <taxon>Pseudomonadota</taxon>
        <taxon>Gammaproteobacteria</taxon>
        <taxon>Methylococcales</taxon>
        <taxon>Methylococcaceae</taxon>
        <taxon>Methylocaldum</taxon>
    </lineage>
</organism>
<evidence type="ECO:0000256" key="1">
    <source>
        <dbReference type="ARBA" id="ARBA00022448"/>
    </source>
</evidence>
<dbReference type="PANTHER" id="PTHR40942:SF4">
    <property type="entry name" value="CYTOCHROME C5"/>
    <property type="match status" value="1"/>
</dbReference>
<proteinExistence type="predicted"/>
<dbReference type="GO" id="GO:0020037">
    <property type="term" value="F:heme binding"/>
    <property type="evidence" value="ECO:0007669"/>
    <property type="project" value="InterPro"/>
</dbReference>
<dbReference type="GO" id="GO:0005506">
    <property type="term" value="F:iron ion binding"/>
    <property type="evidence" value="ECO:0007669"/>
    <property type="project" value="InterPro"/>
</dbReference>
<dbReference type="PROSITE" id="PS51257">
    <property type="entry name" value="PROKAR_LIPOPROTEIN"/>
    <property type="match status" value="1"/>
</dbReference>
<accession>A0A250KVG0</accession>
<evidence type="ECO:0000256" key="4">
    <source>
        <dbReference type="ARBA" id="ARBA00022982"/>
    </source>
</evidence>
<keyword evidence="9" id="KW-1185">Reference proteome</keyword>
<evidence type="ECO:0000256" key="3">
    <source>
        <dbReference type="ARBA" id="ARBA00022723"/>
    </source>
</evidence>
<dbReference type="KEGG" id="mmai:sS8_3028"/>
<keyword evidence="4" id="KW-0249">Electron transport</keyword>
<dbReference type="SUPFAM" id="SSF46626">
    <property type="entry name" value="Cytochrome c"/>
    <property type="match status" value="1"/>
</dbReference>
<dbReference type="InterPro" id="IPR009056">
    <property type="entry name" value="Cyt_c-like_dom"/>
</dbReference>
<dbReference type="Gene3D" id="1.10.760.10">
    <property type="entry name" value="Cytochrome c-like domain"/>
    <property type="match status" value="1"/>
</dbReference>
<dbReference type="InterPro" id="IPR002323">
    <property type="entry name" value="Cyt_CIE"/>
</dbReference>
<dbReference type="PRINTS" id="PR00607">
    <property type="entry name" value="CYTCHROMECIE"/>
</dbReference>
<keyword evidence="3 6" id="KW-0479">Metal-binding</keyword>
<dbReference type="Pfam" id="PF13442">
    <property type="entry name" value="Cytochrome_CBB3"/>
    <property type="match status" value="1"/>
</dbReference>
<gene>
    <name evidence="8" type="ORF">sS8_3028</name>
</gene>
<name>A0A250KVG0_9GAMM</name>
<protein>
    <recommendedName>
        <fullName evidence="7">Cytochrome c domain-containing protein</fullName>
    </recommendedName>
</protein>
<dbReference type="Proteomes" id="UP000266313">
    <property type="component" value="Chromosome"/>
</dbReference>
<dbReference type="InterPro" id="IPR036909">
    <property type="entry name" value="Cyt_c-like_dom_sf"/>
</dbReference>
<dbReference type="AlphaFoldDB" id="A0A250KVG0"/>
<dbReference type="PANTHER" id="PTHR40942">
    <property type="match status" value="1"/>
</dbReference>